<keyword evidence="1" id="KW-0472">Membrane</keyword>
<dbReference type="RefSeq" id="WP_089333908.1">
    <property type="nucleotide sequence ID" value="NZ_FZNS01000011.1"/>
</dbReference>
<evidence type="ECO:0000256" key="1">
    <source>
        <dbReference type="SAM" id="Phobius"/>
    </source>
</evidence>
<sequence length="68" mass="7213">MNLFLYILGQVSLFTAGIVAFLLGLGFFSALPDKDKAGLLEFIIALLGLACCAVGASLCLYPIVNLFQ</sequence>
<dbReference type="EMBL" id="FZNS01000011">
    <property type="protein sequence ID" value="SNR92159.1"/>
    <property type="molecule type" value="Genomic_DNA"/>
</dbReference>
<reference evidence="3" key="1">
    <citation type="submission" date="2017-06" db="EMBL/GenBank/DDBJ databases">
        <authorList>
            <person name="Varghese N."/>
            <person name="Submissions S."/>
        </authorList>
    </citation>
    <scope>NUCLEOTIDE SEQUENCE [LARGE SCALE GENOMIC DNA]</scope>
    <source>
        <strain evidence="3">DSM 28041</strain>
    </source>
</reference>
<protein>
    <submittedName>
        <fullName evidence="2">Uncharacterized protein</fullName>
    </submittedName>
</protein>
<name>A0A239A9H5_9BACT</name>
<keyword evidence="3" id="KW-1185">Reference proteome</keyword>
<gene>
    <name evidence="2" type="ORF">SAMN06269173_11180</name>
</gene>
<organism evidence="2 3">
    <name type="scientific">Hymenobacter mucosus</name>
    <dbReference type="NCBI Taxonomy" id="1411120"/>
    <lineage>
        <taxon>Bacteria</taxon>
        <taxon>Pseudomonadati</taxon>
        <taxon>Bacteroidota</taxon>
        <taxon>Cytophagia</taxon>
        <taxon>Cytophagales</taxon>
        <taxon>Hymenobacteraceae</taxon>
        <taxon>Hymenobacter</taxon>
    </lineage>
</organism>
<evidence type="ECO:0000313" key="2">
    <source>
        <dbReference type="EMBL" id="SNR92159.1"/>
    </source>
</evidence>
<accession>A0A239A9H5</accession>
<proteinExistence type="predicted"/>
<dbReference type="Proteomes" id="UP000198310">
    <property type="component" value="Unassembled WGS sequence"/>
</dbReference>
<keyword evidence="1" id="KW-1133">Transmembrane helix</keyword>
<feature type="transmembrane region" description="Helical" evidence="1">
    <location>
        <begin position="42"/>
        <end position="64"/>
    </location>
</feature>
<evidence type="ECO:0000313" key="3">
    <source>
        <dbReference type="Proteomes" id="UP000198310"/>
    </source>
</evidence>
<dbReference type="AlphaFoldDB" id="A0A239A9H5"/>
<keyword evidence="1" id="KW-0812">Transmembrane</keyword>
<feature type="transmembrane region" description="Helical" evidence="1">
    <location>
        <begin position="6"/>
        <end position="30"/>
    </location>
</feature>